<name>A0A6I3J6D6_9ACTN</name>
<dbReference type="EMBL" id="WLCI01000008">
    <property type="protein sequence ID" value="MTB95074.1"/>
    <property type="molecule type" value="Genomic_DNA"/>
</dbReference>
<feature type="transmembrane region" description="Helical" evidence="2">
    <location>
        <begin position="809"/>
        <end position="833"/>
    </location>
</feature>
<dbReference type="Gene3D" id="3.90.550.10">
    <property type="entry name" value="Spore Coat Polysaccharide Biosynthesis Protein SpsA, Chain A"/>
    <property type="match status" value="1"/>
</dbReference>
<keyword evidence="4" id="KW-1185">Reference proteome</keyword>
<proteinExistence type="predicted"/>
<organism evidence="3 4">
    <name type="scientific">Nocardioides marmotae</name>
    <dbReference type="NCBI Taxonomy" id="2663857"/>
    <lineage>
        <taxon>Bacteria</taxon>
        <taxon>Bacillati</taxon>
        <taxon>Actinomycetota</taxon>
        <taxon>Actinomycetes</taxon>
        <taxon>Propionibacteriales</taxon>
        <taxon>Nocardioidaceae</taxon>
        <taxon>Nocardioides</taxon>
    </lineage>
</organism>
<keyword evidence="2" id="KW-0472">Membrane</keyword>
<keyword evidence="2" id="KW-0812">Transmembrane</keyword>
<dbReference type="Proteomes" id="UP000433406">
    <property type="component" value="Unassembled WGS sequence"/>
</dbReference>
<feature type="transmembrane region" description="Helical" evidence="2">
    <location>
        <begin position="626"/>
        <end position="645"/>
    </location>
</feature>
<feature type="region of interest" description="Disordered" evidence="1">
    <location>
        <begin position="1"/>
        <end position="21"/>
    </location>
</feature>
<sequence length="1067" mass="112582">MRADRPRGVLPREGWIDEGGQEGLSHLRGADRVSGVRTDERRALRYLGRSLREGASQAEEAGRLRTVGTAAQKEGPAGNGRAPSICGAAPQLLPGRSSGPILRADRIRAGGGGRVGSSDVSAPERVVALLVSHDGARWLPAVLDGLRGQTRPVDAVVAIDTGSKDESADLVGSALGDLLVGGVERVTGATSYPAAVRLGLERAPDADWVWLLHDDSNPDPGALEALLAAAAADPEADVLGPKLREWPSLRRLLELGVTISGTGRRETGLERGEYDQGQHDAVRTVLAVNTAGMLVRRSVLEELDGFDPQLPIFGNDVDFGWRAAAAGHRTIVVPDAVVFHAEAAHRGLRRTPLTGRHTHYQERRAALYTLLANSRARSLPFQLVRLALGTVLRVIGFLLVRSVGEALDELAALVSIYSSPREVHAARRERQRRQVREPADVRRLLAPPWLPYRHGLDFVSDLATAATHQAADVAERRRAARAEHDPSSMAARRIELDEDEEYADTGAVARFLTNPVAVALAVLVVALLLGAGAAYGSVAGGGLSPVPASVGDWWRLHLEHWHPLGQGTGVPAPAYLLPLALLGSVLGTAGAVSAVLVLAAPVALWGAWRLLRVVGRFVSPQGAPRWLLLWGSATWSLVALTSGAWGEGRLGPVVATAVLPWLAHAALGFADPEPDRRWRAAWRTGVLLALTTAFTPAAWPFAVVLGVVVLAAAYAVVRSGLRERSVWGPPVVALAVPLVLLVPWWLPSLTEGAAAGLLLDAGRLPSPTVSPLDLLAGRIGDLGAPWWLGAAVVVLAVLALVPRPTRIPVLVCWIVAAVAAVCAAVLSTITLTLATVETAPALGVFVVLLQGAFVTAAVLGGQGAPRRVVAVLAAVATVVPLGGLVWFLTAAENDLDADPGSAIPAYMVQAATRGDDHGILVIRGSVEDGLTWVVRRGDGITLGEDEVLALSPEDRALTRDVQQLASRPTPALVTELANRGIEYVVLPAPADGSVASMLDATGGLVQASAADPATRAWQVDRPLSDDALDGPRSWLRIVLLVVQGVALVWVLVLCAPTTQRAIERRRR</sequence>
<feature type="transmembrane region" description="Helical" evidence="2">
    <location>
        <begin position="726"/>
        <end position="746"/>
    </location>
</feature>
<dbReference type="PANTHER" id="PTHR43685:SF3">
    <property type="entry name" value="SLR2126 PROTEIN"/>
    <property type="match status" value="1"/>
</dbReference>
<dbReference type="AlphaFoldDB" id="A0A6I3J6D6"/>
<keyword evidence="3" id="KW-0808">Transferase</keyword>
<reference evidence="3 4" key="1">
    <citation type="submission" date="2019-10" db="EMBL/GenBank/DDBJ databases">
        <title>Nocardioides novel species isolated from the excrement of Marmot.</title>
        <authorList>
            <person name="Zhang G."/>
        </authorList>
    </citation>
    <scope>NUCLEOTIDE SEQUENCE [LARGE SCALE GENOMIC DNA]</scope>
    <source>
        <strain evidence="4">zg-579</strain>
    </source>
</reference>
<gene>
    <name evidence="3" type="ORF">GGQ22_08235</name>
</gene>
<keyword evidence="2" id="KW-1133">Transmembrane helix</keyword>
<dbReference type="InterPro" id="IPR050834">
    <property type="entry name" value="Glycosyltransf_2"/>
</dbReference>
<evidence type="ECO:0000256" key="1">
    <source>
        <dbReference type="SAM" id="MobiDB-lite"/>
    </source>
</evidence>
<evidence type="ECO:0000313" key="3">
    <source>
        <dbReference type="EMBL" id="MTB95074.1"/>
    </source>
</evidence>
<dbReference type="SUPFAM" id="SSF53448">
    <property type="entry name" value="Nucleotide-diphospho-sugar transferases"/>
    <property type="match status" value="1"/>
</dbReference>
<comment type="caution">
    <text evidence="3">The sequence shown here is derived from an EMBL/GenBank/DDBJ whole genome shotgun (WGS) entry which is preliminary data.</text>
</comment>
<evidence type="ECO:0000313" key="4">
    <source>
        <dbReference type="Proteomes" id="UP000433406"/>
    </source>
</evidence>
<dbReference type="InterPro" id="IPR029044">
    <property type="entry name" value="Nucleotide-diphossugar_trans"/>
</dbReference>
<feature type="transmembrane region" description="Helical" evidence="2">
    <location>
        <begin position="868"/>
        <end position="888"/>
    </location>
</feature>
<protein>
    <submittedName>
        <fullName evidence="3">Glycosyltransferase</fullName>
    </submittedName>
</protein>
<dbReference type="Pfam" id="PF13641">
    <property type="entry name" value="Glyco_tranf_2_3"/>
    <property type="match status" value="1"/>
</dbReference>
<feature type="transmembrane region" description="Helical" evidence="2">
    <location>
        <begin position="1034"/>
        <end position="1057"/>
    </location>
</feature>
<feature type="transmembrane region" description="Helical" evidence="2">
    <location>
        <begin position="516"/>
        <end position="535"/>
    </location>
</feature>
<feature type="transmembrane region" description="Helical" evidence="2">
    <location>
        <begin position="697"/>
        <end position="717"/>
    </location>
</feature>
<dbReference type="GO" id="GO:0016740">
    <property type="term" value="F:transferase activity"/>
    <property type="evidence" value="ECO:0007669"/>
    <property type="project" value="UniProtKB-KW"/>
</dbReference>
<feature type="transmembrane region" description="Helical" evidence="2">
    <location>
        <begin position="784"/>
        <end position="802"/>
    </location>
</feature>
<dbReference type="PANTHER" id="PTHR43685">
    <property type="entry name" value="GLYCOSYLTRANSFERASE"/>
    <property type="match status" value="1"/>
</dbReference>
<evidence type="ECO:0000256" key="2">
    <source>
        <dbReference type="SAM" id="Phobius"/>
    </source>
</evidence>
<feature type="transmembrane region" description="Helical" evidence="2">
    <location>
        <begin position="839"/>
        <end position="861"/>
    </location>
</feature>
<accession>A0A6I3J6D6</accession>
<feature type="region of interest" description="Disordered" evidence="1">
    <location>
        <begin position="55"/>
        <end position="84"/>
    </location>
</feature>
<feature type="transmembrane region" description="Helical" evidence="2">
    <location>
        <begin position="579"/>
        <end position="605"/>
    </location>
</feature>